<dbReference type="SUPFAM" id="SSF47616">
    <property type="entry name" value="GST C-terminal domain-like"/>
    <property type="match status" value="1"/>
</dbReference>
<dbReference type="InterPro" id="IPR004045">
    <property type="entry name" value="Glutathione_S-Trfase_N"/>
</dbReference>
<reference evidence="2" key="1">
    <citation type="submission" date="2020-01" db="EMBL/GenBank/DDBJ databases">
        <authorList>
            <person name="Rat A."/>
        </authorList>
    </citation>
    <scope>NUCLEOTIDE SEQUENCE</scope>
    <source>
        <strain evidence="2">LMG 31228</strain>
    </source>
</reference>
<dbReference type="Pfam" id="PF13410">
    <property type="entry name" value="GST_C_2"/>
    <property type="match status" value="1"/>
</dbReference>
<dbReference type="GO" id="GO:0005737">
    <property type="term" value="C:cytoplasm"/>
    <property type="evidence" value="ECO:0007669"/>
    <property type="project" value="TreeGrafter"/>
</dbReference>
<evidence type="ECO:0000313" key="3">
    <source>
        <dbReference type="Proteomes" id="UP001138709"/>
    </source>
</evidence>
<dbReference type="Proteomes" id="UP001138709">
    <property type="component" value="Unassembled WGS sequence"/>
</dbReference>
<dbReference type="PANTHER" id="PTHR43968">
    <property type="match status" value="1"/>
</dbReference>
<protein>
    <submittedName>
        <fullName evidence="2">Glutathione S-transferase</fullName>
    </submittedName>
</protein>
<evidence type="ECO:0000313" key="2">
    <source>
        <dbReference type="EMBL" id="MBR0681335.1"/>
    </source>
</evidence>
<dbReference type="EMBL" id="JAAEDL010000011">
    <property type="protein sequence ID" value="MBR0681335.1"/>
    <property type="molecule type" value="Genomic_DNA"/>
</dbReference>
<dbReference type="InterPro" id="IPR036282">
    <property type="entry name" value="Glutathione-S-Trfase_C_sf"/>
</dbReference>
<accession>A0A9X9XC99</accession>
<reference evidence="2" key="2">
    <citation type="journal article" date="2021" name="Syst. Appl. Microbiol.">
        <title>Roseomonas hellenica sp. nov., isolated from roots of wild-growing Alkanna tinctoria.</title>
        <authorList>
            <person name="Rat A."/>
            <person name="Naranjo H.D."/>
            <person name="Lebbe L."/>
            <person name="Cnockaert M."/>
            <person name="Krigas N."/>
            <person name="Grigoriadou K."/>
            <person name="Maloupa E."/>
            <person name="Willems A."/>
        </authorList>
    </citation>
    <scope>NUCLEOTIDE SEQUENCE</scope>
    <source>
        <strain evidence="2">LMG 31228</strain>
    </source>
</reference>
<dbReference type="CDD" id="cd03205">
    <property type="entry name" value="GST_C_6"/>
    <property type="match status" value="1"/>
</dbReference>
<dbReference type="Gene3D" id="3.40.30.10">
    <property type="entry name" value="Glutaredoxin"/>
    <property type="match status" value="1"/>
</dbReference>
<dbReference type="PANTHER" id="PTHR43968:SF6">
    <property type="entry name" value="GLUTATHIONE S-TRANSFERASE OMEGA"/>
    <property type="match status" value="1"/>
</dbReference>
<proteinExistence type="predicted"/>
<feature type="domain" description="GST N-terminal" evidence="1">
    <location>
        <begin position="1"/>
        <end position="82"/>
    </location>
</feature>
<dbReference type="InterPro" id="IPR036249">
    <property type="entry name" value="Thioredoxin-like_sf"/>
</dbReference>
<keyword evidence="3" id="KW-1185">Reference proteome</keyword>
<dbReference type="RefSeq" id="WP_211846869.1">
    <property type="nucleotide sequence ID" value="NZ_JAAEDL010000011.1"/>
</dbReference>
<dbReference type="InterPro" id="IPR050983">
    <property type="entry name" value="GST_Omega/HSP26"/>
</dbReference>
<dbReference type="AlphaFoldDB" id="A0A9X9XC99"/>
<gene>
    <name evidence="2" type="ORF">GXW74_12640</name>
</gene>
<dbReference type="CDD" id="cd03049">
    <property type="entry name" value="GST_N_3"/>
    <property type="match status" value="1"/>
</dbReference>
<dbReference type="Pfam" id="PF13409">
    <property type="entry name" value="GST_N_2"/>
    <property type="match status" value="1"/>
</dbReference>
<organism evidence="2 3">
    <name type="scientific">Neoroseomonas eburnea</name>
    <dbReference type="NCBI Taxonomy" id="1346889"/>
    <lineage>
        <taxon>Bacteria</taxon>
        <taxon>Pseudomonadati</taxon>
        <taxon>Pseudomonadota</taxon>
        <taxon>Alphaproteobacteria</taxon>
        <taxon>Acetobacterales</taxon>
        <taxon>Acetobacteraceae</taxon>
        <taxon>Neoroseomonas</taxon>
    </lineage>
</organism>
<dbReference type="Gene3D" id="1.20.1050.10">
    <property type="match status" value="1"/>
</dbReference>
<dbReference type="PROSITE" id="PS50404">
    <property type="entry name" value="GST_NTER"/>
    <property type="match status" value="1"/>
</dbReference>
<dbReference type="SUPFAM" id="SSF52833">
    <property type="entry name" value="Thioredoxin-like"/>
    <property type="match status" value="1"/>
</dbReference>
<evidence type="ECO:0000259" key="1">
    <source>
        <dbReference type="PROSITE" id="PS50404"/>
    </source>
</evidence>
<name>A0A9X9XC99_9PROT</name>
<comment type="caution">
    <text evidence="2">The sequence shown here is derived from an EMBL/GenBank/DDBJ whole genome shotgun (WGS) entry which is preliminary data.</text>
</comment>
<sequence length="202" mass="22138">MRLHWSPRSPFVRKVMVAAHELGLADRIETVRTRVATAEVNHGLLPDNPLGKIPTLVLEDGTTLYDSVVICEYLDALAGGGRLFPAAGPARWTALRRHALGNGYLDLLILWRFERTRTVPSAGMLEGFAAKHAATIDALEREAPALARDAFSIGHIAIGCALAYLDFRFDALHWREGRPALAAWFADFAARPSMLATPVVDD</sequence>